<accession>A0ABY4ZXL0</accession>
<gene>
    <name evidence="1" type="ORF">MZV50_06775</name>
</gene>
<dbReference type="Proteomes" id="UP001057520">
    <property type="component" value="Chromosome"/>
</dbReference>
<dbReference type="EMBL" id="CP096040">
    <property type="protein sequence ID" value="USQ97240.1"/>
    <property type="molecule type" value="Genomic_DNA"/>
</dbReference>
<reference evidence="1 2" key="1">
    <citation type="submission" date="2022-04" db="EMBL/GenBank/DDBJ databases">
        <title>Genome sequence of soybean root-associated Caulobacter segnis RL271.</title>
        <authorList>
            <person name="Longley R."/>
            <person name="Bonito G."/>
            <person name="Trigodet F."/>
            <person name="Crosson S."/>
            <person name="Fiebig A."/>
        </authorList>
    </citation>
    <scope>NUCLEOTIDE SEQUENCE [LARGE SCALE GENOMIC DNA]</scope>
    <source>
        <strain evidence="1 2">RL271</strain>
    </source>
</reference>
<evidence type="ECO:0000313" key="2">
    <source>
        <dbReference type="Proteomes" id="UP001057520"/>
    </source>
</evidence>
<name>A0ABY4ZXL0_9CAUL</name>
<keyword evidence="2" id="KW-1185">Reference proteome</keyword>
<sequence length="169" mass="18694">MIYARDFDGIAVTATAAAWSRFDAETKKLFKPVTDEVRDGWIKVNGVWTAPPDQPVPAPTEYYLAKVTFERRFSDPAFALLDGLRITARNRPADWPTNEDPTWVALRPYVRALADYDAADRINVLDPAVAALLRGLQQDRQVFGDDPVAAETIISAILTPAQLPGEPTP</sequence>
<protein>
    <submittedName>
        <fullName evidence="1">Uncharacterized protein</fullName>
    </submittedName>
</protein>
<organism evidence="1 2">
    <name type="scientific">Caulobacter segnis</name>
    <dbReference type="NCBI Taxonomy" id="88688"/>
    <lineage>
        <taxon>Bacteria</taxon>
        <taxon>Pseudomonadati</taxon>
        <taxon>Pseudomonadota</taxon>
        <taxon>Alphaproteobacteria</taxon>
        <taxon>Caulobacterales</taxon>
        <taxon>Caulobacteraceae</taxon>
        <taxon>Caulobacter</taxon>
    </lineage>
</organism>
<evidence type="ECO:0000313" key="1">
    <source>
        <dbReference type="EMBL" id="USQ97240.1"/>
    </source>
</evidence>
<proteinExistence type="predicted"/>